<dbReference type="AlphaFoldDB" id="A0A2G5T0R9"/>
<name>A0A2G5T0R9_9PELO</name>
<evidence type="ECO:0000256" key="1">
    <source>
        <dbReference type="SAM" id="SignalP"/>
    </source>
</evidence>
<evidence type="ECO:0000313" key="3">
    <source>
        <dbReference type="Proteomes" id="UP000230233"/>
    </source>
</evidence>
<dbReference type="PANTHER" id="PTHR31712:SF1">
    <property type="entry name" value="SECRETED PROTEIN"/>
    <property type="match status" value="1"/>
</dbReference>
<reference evidence="3" key="1">
    <citation type="submission" date="2017-10" db="EMBL/GenBank/DDBJ databases">
        <title>Rapid genome shrinkage in a self-fertile nematode reveals novel sperm competition proteins.</title>
        <authorList>
            <person name="Yin D."/>
            <person name="Schwarz E.M."/>
            <person name="Thomas C.G."/>
            <person name="Felde R.L."/>
            <person name="Korf I.F."/>
            <person name="Cutter A.D."/>
            <person name="Schartner C.M."/>
            <person name="Ralston E.J."/>
            <person name="Meyer B.J."/>
            <person name="Haag E.S."/>
        </authorList>
    </citation>
    <scope>NUCLEOTIDE SEQUENCE [LARGE SCALE GENOMIC DNA]</scope>
    <source>
        <strain evidence="3">JU1422</strain>
    </source>
</reference>
<feature type="chain" id="PRO_5013962686" evidence="1">
    <location>
        <begin position="23"/>
        <end position="156"/>
    </location>
</feature>
<dbReference type="Pfam" id="PF17305">
    <property type="entry name" value="DUF5354"/>
    <property type="match status" value="1"/>
</dbReference>
<keyword evidence="3" id="KW-1185">Reference proteome</keyword>
<gene>
    <name evidence="2" type="primary">Cnig_chr_X.g25977</name>
    <name evidence="2" type="ORF">B9Z55_025977</name>
</gene>
<sequence length="156" mass="17293">MTMSSLKLAVCGILAISASCNSVNFVNTQTDALRQAKSLHSCWEPVDFENPAAGYKLSAPIYEFCSVMYNPIRESEVYVNGVDLESDNYEKFEAHFAEGTGNYAVLTICSQEAFSFQGPTKKAQTSLRCLCKRSGCNVPKPLNDFLKFNTHPIQLE</sequence>
<dbReference type="PANTHER" id="PTHR31712">
    <property type="entry name" value="DIETARY RESTRICTION OVER EXPRESSED"/>
    <property type="match status" value="1"/>
</dbReference>
<evidence type="ECO:0000313" key="2">
    <source>
        <dbReference type="EMBL" id="PIC20974.1"/>
    </source>
</evidence>
<accession>A0A2G5T0R9</accession>
<dbReference type="OrthoDB" id="10275198at2759"/>
<dbReference type="Proteomes" id="UP000230233">
    <property type="component" value="Chromosome X"/>
</dbReference>
<proteinExistence type="predicted"/>
<dbReference type="PROSITE" id="PS51257">
    <property type="entry name" value="PROKAR_LIPOPROTEIN"/>
    <property type="match status" value="1"/>
</dbReference>
<keyword evidence="1" id="KW-0732">Signal</keyword>
<dbReference type="EMBL" id="PDUG01000006">
    <property type="protein sequence ID" value="PIC20974.1"/>
    <property type="molecule type" value="Genomic_DNA"/>
</dbReference>
<feature type="signal peptide" evidence="1">
    <location>
        <begin position="1"/>
        <end position="22"/>
    </location>
</feature>
<organism evidence="2 3">
    <name type="scientific">Caenorhabditis nigoni</name>
    <dbReference type="NCBI Taxonomy" id="1611254"/>
    <lineage>
        <taxon>Eukaryota</taxon>
        <taxon>Metazoa</taxon>
        <taxon>Ecdysozoa</taxon>
        <taxon>Nematoda</taxon>
        <taxon>Chromadorea</taxon>
        <taxon>Rhabditida</taxon>
        <taxon>Rhabditina</taxon>
        <taxon>Rhabditomorpha</taxon>
        <taxon>Rhabditoidea</taxon>
        <taxon>Rhabditidae</taxon>
        <taxon>Peloderinae</taxon>
        <taxon>Caenorhabditis</taxon>
    </lineage>
</organism>
<dbReference type="InterPro" id="IPR035291">
    <property type="entry name" value="DUF5354"/>
</dbReference>
<protein>
    <submittedName>
        <fullName evidence="2">Uncharacterized protein</fullName>
    </submittedName>
</protein>
<comment type="caution">
    <text evidence="2">The sequence shown here is derived from an EMBL/GenBank/DDBJ whole genome shotgun (WGS) entry which is preliminary data.</text>
</comment>